<name>A0A383AX17_9ZZZZ</name>
<proteinExistence type="predicted"/>
<feature type="non-terminal residue" evidence="1">
    <location>
        <position position="1"/>
    </location>
</feature>
<dbReference type="AlphaFoldDB" id="A0A383AX17"/>
<evidence type="ECO:0000313" key="1">
    <source>
        <dbReference type="EMBL" id="SVE12506.1"/>
    </source>
</evidence>
<reference evidence="1" key="1">
    <citation type="submission" date="2018-05" db="EMBL/GenBank/DDBJ databases">
        <authorList>
            <person name="Lanie J.A."/>
            <person name="Ng W.-L."/>
            <person name="Kazmierczak K.M."/>
            <person name="Andrzejewski T.M."/>
            <person name="Davidsen T.M."/>
            <person name="Wayne K.J."/>
            <person name="Tettelin H."/>
            <person name="Glass J.I."/>
            <person name="Rusch D."/>
            <person name="Podicherti R."/>
            <person name="Tsui H.-C.T."/>
            <person name="Winkler M.E."/>
        </authorList>
    </citation>
    <scope>NUCLEOTIDE SEQUENCE</scope>
</reference>
<gene>
    <name evidence="1" type="ORF">METZ01_LOCUS465360</name>
</gene>
<sequence>PPRSVAVMASDKKESDLYDKVRDWVASSDGLRCDETWVNAGLQEARPDVTGLRHAGGRLRGDFELITIEVKKSSGQFLTSAGQAAAYGVYADRAYLCCPQGDKPFDEDNIDIASHLGIGLIEIGKHQEIERVLAAPLSRPIPRKRQELLENLGFSVCQICGIPYPRSGDSEDRKSWKGLKRGSTNAISDAVKGKMGYVWWLWNWSKDSDRLTADGLSYDRRYLCRDCVSGLFWDLGPPEDDED</sequence>
<organism evidence="1">
    <name type="scientific">marine metagenome</name>
    <dbReference type="NCBI Taxonomy" id="408172"/>
    <lineage>
        <taxon>unclassified sequences</taxon>
        <taxon>metagenomes</taxon>
        <taxon>ecological metagenomes</taxon>
    </lineage>
</organism>
<dbReference type="EMBL" id="UINC01195779">
    <property type="protein sequence ID" value="SVE12506.1"/>
    <property type="molecule type" value="Genomic_DNA"/>
</dbReference>
<accession>A0A383AX17</accession>
<protein>
    <submittedName>
        <fullName evidence="1">Uncharacterized protein</fullName>
    </submittedName>
</protein>